<evidence type="ECO:0000313" key="2">
    <source>
        <dbReference type="Proteomes" id="UP000694240"/>
    </source>
</evidence>
<proteinExistence type="predicted"/>
<dbReference type="EMBL" id="JAEFBK010000004">
    <property type="protein sequence ID" value="KAG7615344.1"/>
    <property type="molecule type" value="Genomic_DNA"/>
</dbReference>
<gene>
    <name evidence="1" type="ORF">ISN45_At04g008980</name>
</gene>
<comment type="caution">
    <text evidence="1">The sequence shown here is derived from an EMBL/GenBank/DDBJ whole genome shotgun (WGS) entry which is preliminary data.</text>
</comment>
<reference evidence="1 2" key="1">
    <citation type="submission" date="2020-12" db="EMBL/GenBank/DDBJ databases">
        <title>Concerted genomic and epigenomic changes stabilize Arabidopsis allopolyploids.</title>
        <authorList>
            <person name="Chen Z."/>
        </authorList>
    </citation>
    <scope>NUCLEOTIDE SEQUENCE [LARGE SCALE GENOMIC DNA]</scope>
    <source>
        <strain evidence="1">Allo738</strain>
        <tissue evidence="1">Leaf</tissue>
    </source>
</reference>
<accession>A0A8T2E0E1</accession>
<dbReference type="Proteomes" id="UP000694240">
    <property type="component" value="Chromosome 4"/>
</dbReference>
<organism evidence="1 2">
    <name type="scientific">Arabidopsis thaliana x Arabidopsis arenosa</name>
    <dbReference type="NCBI Taxonomy" id="1240361"/>
    <lineage>
        <taxon>Eukaryota</taxon>
        <taxon>Viridiplantae</taxon>
        <taxon>Streptophyta</taxon>
        <taxon>Embryophyta</taxon>
        <taxon>Tracheophyta</taxon>
        <taxon>Spermatophyta</taxon>
        <taxon>Magnoliopsida</taxon>
        <taxon>eudicotyledons</taxon>
        <taxon>Gunneridae</taxon>
        <taxon>Pentapetalae</taxon>
        <taxon>rosids</taxon>
        <taxon>malvids</taxon>
        <taxon>Brassicales</taxon>
        <taxon>Brassicaceae</taxon>
        <taxon>Camelineae</taxon>
        <taxon>Arabidopsis</taxon>
    </lineage>
</organism>
<evidence type="ECO:0000313" key="1">
    <source>
        <dbReference type="EMBL" id="KAG7615344.1"/>
    </source>
</evidence>
<name>A0A8T2E0E1_9BRAS</name>
<protein>
    <submittedName>
        <fullName evidence="1">Uncharacterized protein</fullName>
    </submittedName>
</protein>
<sequence length="47" mass="5309">MQAVFFFPSLGKARGQLKKKCETSERRWEDFFGQAGKYGEECTAGTS</sequence>
<keyword evidence="2" id="KW-1185">Reference proteome</keyword>
<dbReference type="AlphaFoldDB" id="A0A8T2E0E1"/>